<dbReference type="InterPro" id="IPR002577">
    <property type="entry name" value="HTH_HxlR"/>
</dbReference>
<feature type="domain" description="HTH hxlR-type" evidence="4">
    <location>
        <begin position="12"/>
        <end position="110"/>
    </location>
</feature>
<reference evidence="6" key="1">
    <citation type="submission" date="2016-10" db="EMBL/GenBank/DDBJ databases">
        <authorList>
            <person name="Varghese N."/>
            <person name="Submissions S."/>
        </authorList>
    </citation>
    <scope>NUCLEOTIDE SEQUENCE [LARGE SCALE GENOMIC DNA]</scope>
    <source>
        <strain evidence="6">CGMCC 4.578</strain>
    </source>
</reference>
<dbReference type="SUPFAM" id="SSF46785">
    <property type="entry name" value="Winged helix' DNA-binding domain"/>
    <property type="match status" value="1"/>
</dbReference>
<keyword evidence="1" id="KW-0805">Transcription regulation</keyword>
<keyword evidence="2" id="KW-0238">DNA-binding</keyword>
<sequence>MASAKRDYGQFCGLAAALNVLGERWTLLVLRELLIGPARFTELAENLPGAGPNLLSERLRTLVEHGVVEQSSVEGDGRARQYHLTDLGEELRGPVLALANWGLGFLREEDRSGAVRAEWGFLAVQSMVVESAIPAVDEVYEFQVGDEPFVIEVRDGAVAFGRGHAERPDLTVECDADTFVRVGARMLSPFEAIATGDVRIKGKAESVRRCILMLGLN</sequence>
<dbReference type="Gene3D" id="1.10.10.10">
    <property type="entry name" value="Winged helix-like DNA-binding domain superfamily/Winged helix DNA-binding domain"/>
    <property type="match status" value="1"/>
</dbReference>
<evidence type="ECO:0000256" key="3">
    <source>
        <dbReference type="ARBA" id="ARBA00023163"/>
    </source>
</evidence>
<accession>A0A1H9HME2</accession>
<dbReference type="Proteomes" id="UP000199028">
    <property type="component" value="Unassembled WGS sequence"/>
</dbReference>
<keyword evidence="3" id="KW-0804">Transcription</keyword>
<dbReference type="PANTHER" id="PTHR33204:SF18">
    <property type="entry name" value="TRANSCRIPTIONAL REGULATORY PROTEIN"/>
    <property type="match status" value="1"/>
</dbReference>
<dbReference type="EMBL" id="FOFT01000002">
    <property type="protein sequence ID" value="SEQ63468.1"/>
    <property type="molecule type" value="Genomic_DNA"/>
</dbReference>
<dbReference type="SUPFAM" id="SSF55718">
    <property type="entry name" value="SCP-like"/>
    <property type="match status" value="1"/>
</dbReference>
<keyword evidence="6" id="KW-1185">Reference proteome</keyword>
<evidence type="ECO:0000313" key="6">
    <source>
        <dbReference type="Proteomes" id="UP000199028"/>
    </source>
</evidence>
<dbReference type="AlphaFoldDB" id="A0A1H9HME2"/>
<dbReference type="InterPro" id="IPR003033">
    <property type="entry name" value="SCP2_sterol-bd_dom"/>
</dbReference>
<dbReference type="GO" id="GO:0003677">
    <property type="term" value="F:DNA binding"/>
    <property type="evidence" value="ECO:0007669"/>
    <property type="project" value="UniProtKB-KW"/>
</dbReference>
<dbReference type="Pfam" id="PF02036">
    <property type="entry name" value="SCP2"/>
    <property type="match status" value="1"/>
</dbReference>
<dbReference type="RefSeq" id="WP_090064401.1">
    <property type="nucleotide sequence ID" value="NZ_FOFT01000002.1"/>
</dbReference>
<dbReference type="InterPro" id="IPR036388">
    <property type="entry name" value="WH-like_DNA-bd_sf"/>
</dbReference>
<name>A0A1H9HME2_9PSEU</name>
<proteinExistence type="predicted"/>
<evidence type="ECO:0000256" key="1">
    <source>
        <dbReference type="ARBA" id="ARBA00023015"/>
    </source>
</evidence>
<gene>
    <name evidence="5" type="ORF">SAMN05216195_102928</name>
</gene>
<dbReference type="CDD" id="cd00090">
    <property type="entry name" value="HTH_ARSR"/>
    <property type="match status" value="1"/>
</dbReference>
<organism evidence="5 6">
    <name type="scientific">Lentzea flaviverrucosa</name>
    <dbReference type="NCBI Taxonomy" id="200379"/>
    <lineage>
        <taxon>Bacteria</taxon>
        <taxon>Bacillati</taxon>
        <taxon>Actinomycetota</taxon>
        <taxon>Actinomycetes</taxon>
        <taxon>Pseudonocardiales</taxon>
        <taxon>Pseudonocardiaceae</taxon>
        <taxon>Lentzea</taxon>
    </lineage>
</organism>
<dbReference type="PROSITE" id="PS51118">
    <property type="entry name" value="HTH_HXLR"/>
    <property type="match status" value="1"/>
</dbReference>
<dbReference type="PANTHER" id="PTHR33204">
    <property type="entry name" value="TRANSCRIPTIONAL REGULATOR, MARR FAMILY"/>
    <property type="match status" value="1"/>
</dbReference>
<dbReference type="InterPro" id="IPR011991">
    <property type="entry name" value="ArsR-like_HTH"/>
</dbReference>
<protein>
    <submittedName>
        <fullName evidence="5">Transcriptional regulator, HxlR family</fullName>
    </submittedName>
</protein>
<dbReference type="Pfam" id="PF01638">
    <property type="entry name" value="HxlR"/>
    <property type="match status" value="1"/>
</dbReference>
<dbReference type="Gene3D" id="3.30.1050.10">
    <property type="entry name" value="SCP2 sterol-binding domain"/>
    <property type="match status" value="1"/>
</dbReference>
<evidence type="ECO:0000256" key="2">
    <source>
        <dbReference type="ARBA" id="ARBA00023125"/>
    </source>
</evidence>
<dbReference type="InterPro" id="IPR036390">
    <property type="entry name" value="WH_DNA-bd_sf"/>
</dbReference>
<evidence type="ECO:0000259" key="4">
    <source>
        <dbReference type="PROSITE" id="PS51118"/>
    </source>
</evidence>
<dbReference type="OrthoDB" id="9792527at2"/>
<dbReference type="InterPro" id="IPR036527">
    <property type="entry name" value="SCP2_sterol-bd_dom_sf"/>
</dbReference>
<evidence type="ECO:0000313" key="5">
    <source>
        <dbReference type="EMBL" id="SEQ63468.1"/>
    </source>
</evidence>